<feature type="transmembrane region" description="Helical" evidence="1">
    <location>
        <begin position="104"/>
        <end position="123"/>
    </location>
</feature>
<reference evidence="3 4" key="1">
    <citation type="journal article" date="2012" name="J. Bacteriol.">
        <title>Draft Genome Sequence of Mesorhizobium alhagi CCNWXJ12-2T, a Novel Salt-Resistant Species Isolated from the Desert of Northwestern China.</title>
        <authorList>
            <person name="Zhou M."/>
            <person name="Chen W."/>
            <person name="Chen H."/>
            <person name="Wei G."/>
        </authorList>
    </citation>
    <scope>NUCLEOTIDE SEQUENCE [LARGE SCALE GENOMIC DNA]</scope>
    <source>
        <strain evidence="3 4">CCNWXJ12-2</strain>
    </source>
</reference>
<evidence type="ECO:0000313" key="3">
    <source>
        <dbReference type="EMBL" id="EHK53030.1"/>
    </source>
</evidence>
<dbReference type="GO" id="GO:0009103">
    <property type="term" value="P:lipopolysaccharide biosynthetic process"/>
    <property type="evidence" value="ECO:0007669"/>
    <property type="project" value="TreeGrafter"/>
</dbReference>
<evidence type="ECO:0000259" key="2">
    <source>
        <dbReference type="Pfam" id="PF01757"/>
    </source>
</evidence>
<keyword evidence="1" id="KW-0472">Membrane</keyword>
<evidence type="ECO:0000256" key="1">
    <source>
        <dbReference type="SAM" id="Phobius"/>
    </source>
</evidence>
<protein>
    <submittedName>
        <fullName evidence="3">Acyltransferase protein</fullName>
    </submittedName>
</protein>
<gene>
    <name evidence="3" type="ORF">MAXJ12_32404</name>
</gene>
<dbReference type="InterPro" id="IPR050879">
    <property type="entry name" value="Acyltransferase_3"/>
</dbReference>
<feature type="transmembrane region" description="Helical" evidence="1">
    <location>
        <begin position="184"/>
        <end position="200"/>
    </location>
</feature>
<feature type="transmembrane region" description="Helical" evidence="1">
    <location>
        <begin position="315"/>
        <end position="335"/>
    </location>
</feature>
<keyword evidence="3" id="KW-0012">Acyltransferase</keyword>
<proteinExistence type="predicted"/>
<dbReference type="AlphaFoldDB" id="H0I1Y5"/>
<sequence>MCVKFAVFELSGRSGGCLIAMPSAEGGKSMLHARDRQLDALRALAVSMVLYAHFFDSDGSNWGHLGVRLFFILSGFLITRLLLEARSAGEFKPATALKAFYSRRALRIFPPYFAVLAFVWLAGLEQSRVVLTWHALYLSNYWYALRDAWDPWVLCHTWSLSIEEQFYIIWPLVILYAPRQSIERICVGVIAFSLAYRFYWPITGTPSVARDLLPPASMDALAAGALLAAYRARSAIWPLWMRLGWMPLASAFLAAHWLAPSSVTPQQAWALWIASEVLPLLPLVMLVGCCSSGIGGSVGRLAESPLLTGFGRVSYGVYLFHPIALSLVVKAQPWIPVNVSSQGAGRLLVAGTATLIVALISWLFFERPINGLKRYFPYVLSPQNKAAPIVPARAPRSAGWLAQGASAGKSTSLLEPADSRREVRVSNIH</sequence>
<dbReference type="Proteomes" id="UP000003250">
    <property type="component" value="Unassembled WGS sequence"/>
</dbReference>
<evidence type="ECO:0000313" key="4">
    <source>
        <dbReference type="Proteomes" id="UP000003250"/>
    </source>
</evidence>
<keyword evidence="4" id="KW-1185">Reference proteome</keyword>
<dbReference type="EMBL" id="AHAM01000292">
    <property type="protein sequence ID" value="EHK53030.1"/>
    <property type="molecule type" value="Genomic_DNA"/>
</dbReference>
<feature type="transmembrane region" description="Helical" evidence="1">
    <location>
        <begin position="61"/>
        <end position="83"/>
    </location>
</feature>
<feature type="domain" description="Acyltransferase 3" evidence="2">
    <location>
        <begin position="37"/>
        <end position="363"/>
    </location>
</feature>
<feature type="transmembrane region" description="Helical" evidence="1">
    <location>
        <begin position="271"/>
        <end position="294"/>
    </location>
</feature>
<dbReference type="GO" id="GO:0016020">
    <property type="term" value="C:membrane"/>
    <property type="evidence" value="ECO:0007669"/>
    <property type="project" value="TreeGrafter"/>
</dbReference>
<name>H0I1Y5_9HYPH</name>
<accession>H0I1Y5</accession>
<dbReference type="InterPro" id="IPR002656">
    <property type="entry name" value="Acyl_transf_3_dom"/>
</dbReference>
<dbReference type="Pfam" id="PF01757">
    <property type="entry name" value="Acyl_transf_3"/>
    <property type="match status" value="1"/>
</dbReference>
<dbReference type="PANTHER" id="PTHR23028:SF53">
    <property type="entry name" value="ACYL_TRANSF_3 DOMAIN-CONTAINING PROTEIN"/>
    <property type="match status" value="1"/>
</dbReference>
<feature type="transmembrane region" description="Helical" evidence="1">
    <location>
        <begin position="347"/>
        <end position="365"/>
    </location>
</feature>
<feature type="transmembrane region" description="Helical" evidence="1">
    <location>
        <begin position="38"/>
        <end position="55"/>
    </location>
</feature>
<keyword evidence="3" id="KW-0808">Transferase</keyword>
<feature type="transmembrane region" description="Helical" evidence="1">
    <location>
        <begin position="239"/>
        <end position="259"/>
    </location>
</feature>
<dbReference type="GO" id="GO:0016747">
    <property type="term" value="F:acyltransferase activity, transferring groups other than amino-acyl groups"/>
    <property type="evidence" value="ECO:0007669"/>
    <property type="project" value="InterPro"/>
</dbReference>
<dbReference type="PATRIC" id="fig|1107882.3.peg.6265"/>
<organism evidence="3 4">
    <name type="scientific">Mesorhizobium alhagi CCNWXJ12-2</name>
    <dbReference type="NCBI Taxonomy" id="1107882"/>
    <lineage>
        <taxon>Bacteria</taxon>
        <taxon>Pseudomonadati</taxon>
        <taxon>Pseudomonadota</taxon>
        <taxon>Alphaproteobacteria</taxon>
        <taxon>Hyphomicrobiales</taxon>
        <taxon>Phyllobacteriaceae</taxon>
        <taxon>Allomesorhizobium</taxon>
    </lineage>
</organism>
<dbReference type="PANTHER" id="PTHR23028">
    <property type="entry name" value="ACETYLTRANSFERASE"/>
    <property type="match status" value="1"/>
</dbReference>
<keyword evidence="1" id="KW-0812">Transmembrane</keyword>
<keyword evidence="1" id="KW-1133">Transmembrane helix</keyword>